<keyword evidence="4" id="KW-0235">DNA replication</keyword>
<gene>
    <name evidence="11" type="ORF">LY90DRAFT_516253</name>
</gene>
<dbReference type="OrthoDB" id="1926878at2759"/>
<dbReference type="InterPro" id="IPR036390">
    <property type="entry name" value="WH_DNA-bd_sf"/>
</dbReference>
<dbReference type="Gene3D" id="3.40.50.300">
    <property type="entry name" value="P-loop containing nucleotide triphosphate hydrolases"/>
    <property type="match status" value="1"/>
</dbReference>
<dbReference type="InterPro" id="IPR027417">
    <property type="entry name" value="P-loop_NTPase"/>
</dbReference>
<dbReference type="InterPro" id="IPR050311">
    <property type="entry name" value="ORC1/CDC6"/>
</dbReference>
<dbReference type="AlphaFoldDB" id="A0A1Y2AG02"/>
<feature type="domain" description="ORC1/DEAH AAA+ ATPase" evidence="9">
    <location>
        <begin position="78"/>
        <end position="204"/>
    </location>
</feature>
<keyword evidence="3" id="KW-0132">Cell division</keyword>
<dbReference type="GO" id="GO:0005634">
    <property type="term" value="C:nucleus"/>
    <property type="evidence" value="ECO:0007669"/>
    <property type="project" value="UniProtKB-SubCell"/>
</dbReference>
<dbReference type="PIRSF" id="PIRSF001767">
    <property type="entry name" value="Cdc6"/>
    <property type="match status" value="1"/>
</dbReference>
<dbReference type="EMBL" id="MCOG01000271">
    <property type="protein sequence ID" value="ORY21187.1"/>
    <property type="molecule type" value="Genomic_DNA"/>
</dbReference>
<dbReference type="STRING" id="1754190.A0A1Y2AG02"/>
<dbReference type="PANTHER" id="PTHR10763">
    <property type="entry name" value="CELL DIVISION CONTROL PROTEIN 6-RELATED"/>
    <property type="match status" value="1"/>
</dbReference>
<reference evidence="11 12" key="1">
    <citation type="submission" date="2016-08" db="EMBL/GenBank/DDBJ databases">
        <title>A Parts List for Fungal Cellulosomes Revealed by Comparative Genomics.</title>
        <authorList>
            <consortium name="DOE Joint Genome Institute"/>
            <person name="Haitjema C.H."/>
            <person name="Gilmore S.P."/>
            <person name="Henske J.K."/>
            <person name="Solomon K.V."/>
            <person name="De Groot R."/>
            <person name="Kuo A."/>
            <person name="Mondo S.J."/>
            <person name="Salamov A.A."/>
            <person name="Labutti K."/>
            <person name="Zhao Z."/>
            <person name="Chiniquy J."/>
            <person name="Barry K."/>
            <person name="Brewer H.M."/>
            <person name="Purvine S.O."/>
            <person name="Wright A.T."/>
            <person name="Boxma B."/>
            <person name="Van Alen T."/>
            <person name="Hackstein J.H."/>
            <person name="Baker S.E."/>
            <person name="Grigoriev I.V."/>
            <person name="O'Malley M.A."/>
        </authorList>
    </citation>
    <scope>NUCLEOTIDE SEQUENCE [LARGE SCALE GENOMIC DNA]</scope>
    <source>
        <strain evidence="11 12">G1</strain>
    </source>
</reference>
<dbReference type="GO" id="GO:0051301">
    <property type="term" value="P:cell division"/>
    <property type="evidence" value="ECO:0007669"/>
    <property type="project" value="UniProtKB-UniRule"/>
</dbReference>
<dbReference type="InterPro" id="IPR049945">
    <property type="entry name" value="AAA_22"/>
</dbReference>
<dbReference type="Pfam" id="PF13401">
    <property type="entry name" value="AAA_22"/>
    <property type="match status" value="1"/>
</dbReference>
<comment type="caution">
    <text evidence="11">The sequence shown here is derived from an EMBL/GenBank/DDBJ whole genome shotgun (WGS) entry which is preliminary data.</text>
</comment>
<dbReference type="GO" id="GO:0003688">
    <property type="term" value="F:DNA replication origin binding"/>
    <property type="evidence" value="ECO:0007669"/>
    <property type="project" value="TreeGrafter"/>
</dbReference>
<dbReference type="InterPro" id="IPR016314">
    <property type="entry name" value="Cdc6/18"/>
</dbReference>
<dbReference type="InterPro" id="IPR036388">
    <property type="entry name" value="WH-like_DNA-bd_sf"/>
</dbReference>
<dbReference type="Gene3D" id="1.10.8.60">
    <property type="match status" value="1"/>
</dbReference>
<evidence type="ECO:0000259" key="8">
    <source>
        <dbReference type="Pfam" id="PF09079"/>
    </source>
</evidence>
<dbReference type="InterPro" id="IPR015163">
    <property type="entry name" value="Cdc6_C"/>
</dbReference>
<evidence type="ECO:0000259" key="10">
    <source>
        <dbReference type="Pfam" id="PF22606"/>
    </source>
</evidence>
<dbReference type="Pfam" id="PF09079">
    <property type="entry name" value="WHD_Cdc6"/>
    <property type="match status" value="1"/>
</dbReference>
<keyword evidence="5" id="KW-0539">Nucleus</keyword>
<dbReference type="Proteomes" id="UP000193920">
    <property type="component" value="Unassembled WGS sequence"/>
</dbReference>
<dbReference type="FunFam" id="3.40.50.300:FF:000547">
    <property type="entry name" value="Cell division control protein"/>
    <property type="match status" value="1"/>
</dbReference>
<evidence type="ECO:0000256" key="3">
    <source>
        <dbReference type="ARBA" id="ARBA00022618"/>
    </source>
</evidence>
<evidence type="ECO:0000259" key="9">
    <source>
        <dbReference type="Pfam" id="PF13401"/>
    </source>
</evidence>
<feature type="domain" description="Cdc6/ORC1-like ATPase lid" evidence="10">
    <location>
        <begin position="274"/>
        <end position="323"/>
    </location>
</feature>
<dbReference type="CDD" id="cd00009">
    <property type="entry name" value="AAA"/>
    <property type="match status" value="1"/>
</dbReference>
<protein>
    <recommendedName>
        <fullName evidence="7">Cell division control protein</fullName>
    </recommendedName>
</protein>
<evidence type="ECO:0000256" key="1">
    <source>
        <dbReference type="ARBA" id="ARBA00004123"/>
    </source>
</evidence>
<evidence type="ECO:0000256" key="4">
    <source>
        <dbReference type="ARBA" id="ARBA00022705"/>
    </source>
</evidence>
<accession>A0A1Y2AG02</accession>
<evidence type="ECO:0000256" key="2">
    <source>
        <dbReference type="ARBA" id="ARBA00006184"/>
    </source>
</evidence>
<evidence type="ECO:0000313" key="11">
    <source>
        <dbReference type="EMBL" id="ORY21187.1"/>
    </source>
</evidence>
<dbReference type="PANTHER" id="PTHR10763:SF26">
    <property type="entry name" value="CELL DIVISION CONTROL PROTEIN 6 HOMOLOG"/>
    <property type="match status" value="1"/>
</dbReference>
<keyword evidence="12" id="KW-1185">Reference proteome</keyword>
<keyword evidence="6" id="KW-0131">Cell cycle</keyword>
<organism evidence="11 12">
    <name type="scientific">Neocallimastix californiae</name>
    <dbReference type="NCBI Taxonomy" id="1754190"/>
    <lineage>
        <taxon>Eukaryota</taxon>
        <taxon>Fungi</taxon>
        <taxon>Fungi incertae sedis</taxon>
        <taxon>Chytridiomycota</taxon>
        <taxon>Chytridiomycota incertae sedis</taxon>
        <taxon>Neocallimastigomycetes</taxon>
        <taxon>Neocallimastigales</taxon>
        <taxon>Neocallimastigaceae</taxon>
        <taxon>Neocallimastix</taxon>
    </lineage>
</organism>
<proteinExistence type="inferred from homology"/>
<evidence type="ECO:0000256" key="7">
    <source>
        <dbReference type="PIRNR" id="PIRNR001767"/>
    </source>
</evidence>
<dbReference type="SUPFAM" id="SSF52540">
    <property type="entry name" value="P-loop containing nucleoside triphosphate hydrolases"/>
    <property type="match status" value="1"/>
</dbReference>
<evidence type="ECO:0000256" key="5">
    <source>
        <dbReference type="ARBA" id="ARBA00023242"/>
    </source>
</evidence>
<evidence type="ECO:0000256" key="6">
    <source>
        <dbReference type="ARBA" id="ARBA00023306"/>
    </source>
</evidence>
<dbReference type="InterPro" id="IPR054425">
    <property type="entry name" value="Cdc6_ORC1-like_ATPase_lid"/>
</dbReference>
<evidence type="ECO:0000313" key="12">
    <source>
        <dbReference type="Proteomes" id="UP000193920"/>
    </source>
</evidence>
<dbReference type="Gene3D" id="1.10.10.10">
    <property type="entry name" value="Winged helix-like DNA-binding domain superfamily/Winged helix DNA-binding domain"/>
    <property type="match status" value="1"/>
</dbReference>
<dbReference type="GO" id="GO:0016887">
    <property type="term" value="F:ATP hydrolysis activity"/>
    <property type="evidence" value="ECO:0007669"/>
    <property type="project" value="InterPro"/>
</dbReference>
<sequence length="469" mass="53910">MASTQVLRKSNSKLLETKKQTKLDKENDKKNRVLTPALIYQEAKYLFSRSSLPRFIGREKEKEFIINFWKKYICGDQTSSLYISGCPGTGKSALISHITMKMVEEEHPKISHKIHVTNINCMSLKNPKMIYKKLLEDFSPRNQSTEESEIISALDSLFVPQKIRKDTPKYVCILDEIDYLNTRDQEVLYKLFEWPIKSNSRLSIIGIANALNMTDRFLPRLKAKNCEPQYLNFNPYEMKDMINIIKDRLDILNKKVINNENNENCENNNNIIVIDEEKTKTKPQDYLIQASAIELCSRKIAGTGDLRKALDVCKQAIEFAEADLRNKTILLKRKPTQPVKENSIFLKKAATYDTPITSISEVPQVTIMHILKATNNAFGSASVQKLKGLNVQQKVILNAEYINSCRKYRMISPVSKSEFNDLVSMLESCGIITLGKARDERNRKFTLHVQENEIRKAVSDLPFLLQMLN</sequence>
<dbReference type="GO" id="GO:0033314">
    <property type="term" value="P:mitotic DNA replication checkpoint signaling"/>
    <property type="evidence" value="ECO:0007669"/>
    <property type="project" value="TreeGrafter"/>
</dbReference>
<keyword evidence="11" id="KW-0378">Hydrolase</keyword>
<dbReference type="SUPFAM" id="SSF46785">
    <property type="entry name" value="Winged helix' DNA-binding domain"/>
    <property type="match status" value="1"/>
</dbReference>
<dbReference type="GO" id="GO:0006270">
    <property type="term" value="P:DNA replication initiation"/>
    <property type="evidence" value="ECO:0007669"/>
    <property type="project" value="UniProtKB-UniRule"/>
</dbReference>
<feature type="domain" description="Cdc6 C-terminal" evidence="8">
    <location>
        <begin position="398"/>
        <end position="457"/>
    </location>
</feature>
<dbReference type="Pfam" id="PF22606">
    <property type="entry name" value="Cdc6-ORC-like_ATPase_lid"/>
    <property type="match status" value="1"/>
</dbReference>
<comment type="subcellular location">
    <subcellularLocation>
        <location evidence="1">Nucleus</location>
    </subcellularLocation>
</comment>
<comment type="similarity">
    <text evidence="2 7">Belongs to the CDC6/cdc18 family.</text>
</comment>
<name>A0A1Y2AG02_9FUNG</name>